<name>A0A9W4SE13_9GLOM</name>
<feature type="transmembrane region" description="Helical" evidence="2">
    <location>
        <begin position="317"/>
        <end position="337"/>
    </location>
</feature>
<dbReference type="SMART" id="SM01233">
    <property type="entry name" value="HABP4_PAI-RBP1"/>
    <property type="match status" value="1"/>
</dbReference>
<feature type="compositionally biased region" description="Basic and acidic residues" evidence="1">
    <location>
        <begin position="96"/>
        <end position="116"/>
    </location>
</feature>
<feature type="domain" description="Hyaluronan/mRNA-binding protein" evidence="3">
    <location>
        <begin position="96"/>
        <end position="264"/>
    </location>
</feature>
<keyword evidence="5" id="KW-1185">Reference proteome</keyword>
<dbReference type="InterPro" id="IPR006861">
    <property type="entry name" value="HABP4_PAIRBP1-bd"/>
</dbReference>
<evidence type="ECO:0000313" key="4">
    <source>
        <dbReference type="EMBL" id="CAI2165910.1"/>
    </source>
</evidence>
<feature type="compositionally biased region" description="Low complexity" evidence="1">
    <location>
        <begin position="22"/>
        <end position="33"/>
    </location>
</feature>
<comment type="caution">
    <text evidence="4">The sequence shown here is derived from an EMBL/GenBank/DDBJ whole genome shotgun (WGS) entry which is preliminary data.</text>
</comment>
<dbReference type="Proteomes" id="UP001153678">
    <property type="component" value="Unassembled WGS sequence"/>
</dbReference>
<sequence>MASVASRNLFDLLSENEEAEPAAKQQEPAPAKETLIVKKVDRSRASPKEARIRHDYPQRGGYKTSTSNRNEDTRSAAPREKNVGPRLAGRRRGGRRGREHDRHSGTGRYDSEKKETQAWGDAATTYDTNESPGWDNATTTETPGWDNANTTETTTWNDTTENTEAPGWNETTDAGANTGSWEEEKTEEKTGWDVDTTGNDSNAWVQQPEIEEVAVDQGENTAASESTPAHEPEEVVKTYDEYLTEKALKSLDISLPEARKPNEGTDDSQWKDAVQLEKEDEEDFLFTGKEQSYRLKSKKSKAKNYLEIEPTFTERPAVIAILIMTIVITVVAVVDVVDTSILMIKELFQVLVMLDCKALSK</sequence>
<evidence type="ECO:0000256" key="2">
    <source>
        <dbReference type="SAM" id="Phobius"/>
    </source>
</evidence>
<dbReference type="Gene3D" id="6.10.140.1040">
    <property type="match status" value="2"/>
</dbReference>
<reference evidence="4" key="1">
    <citation type="submission" date="2022-08" db="EMBL/GenBank/DDBJ databases">
        <authorList>
            <person name="Kallberg Y."/>
            <person name="Tangrot J."/>
            <person name="Rosling A."/>
        </authorList>
    </citation>
    <scope>NUCLEOTIDE SEQUENCE</scope>
    <source>
        <strain evidence="4">Wild A</strain>
    </source>
</reference>
<feature type="compositionally biased region" description="Basic and acidic residues" evidence="1">
    <location>
        <begin position="69"/>
        <end position="83"/>
    </location>
</feature>
<keyword evidence="2" id="KW-0472">Membrane</keyword>
<gene>
    <name evidence="4" type="ORF">FWILDA_LOCUS2305</name>
</gene>
<feature type="compositionally biased region" description="Polar residues" evidence="1">
    <location>
        <begin position="169"/>
        <end position="180"/>
    </location>
</feature>
<keyword evidence="2" id="KW-0812">Transmembrane</keyword>
<protein>
    <submittedName>
        <fullName evidence="4">14518_t:CDS:1</fullName>
    </submittedName>
</protein>
<feature type="region of interest" description="Disordered" evidence="1">
    <location>
        <begin position="14"/>
        <end position="205"/>
    </location>
</feature>
<feature type="compositionally biased region" description="Low complexity" evidence="1">
    <location>
        <begin position="145"/>
        <end position="165"/>
    </location>
</feature>
<evidence type="ECO:0000256" key="1">
    <source>
        <dbReference type="SAM" id="MobiDB-lite"/>
    </source>
</evidence>
<feature type="compositionally biased region" description="Basic and acidic residues" evidence="1">
    <location>
        <begin position="182"/>
        <end position="192"/>
    </location>
</feature>
<dbReference type="EMBL" id="CAMKVN010000257">
    <property type="protein sequence ID" value="CAI2165910.1"/>
    <property type="molecule type" value="Genomic_DNA"/>
</dbReference>
<feature type="compositionally biased region" description="Polar residues" evidence="1">
    <location>
        <begin position="196"/>
        <end position="205"/>
    </location>
</feature>
<dbReference type="AlphaFoldDB" id="A0A9W4SE13"/>
<keyword evidence="2" id="KW-1133">Transmembrane helix</keyword>
<evidence type="ECO:0000313" key="5">
    <source>
        <dbReference type="Proteomes" id="UP001153678"/>
    </source>
</evidence>
<proteinExistence type="predicted"/>
<organism evidence="4 5">
    <name type="scientific">Funneliformis geosporum</name>
    <dbReference type="NCBI Taxonomy" id="1117311"/>
    <lineage>
        <taxon>Eukaryota</taxon>
        <taxon>Fungi</taxon>
        <taxon>Fungi incertae sedis</taxon>
        <taxon>Mucoromycota</taxon>
        <taxon>Glomeromycotina</taxon>
        <taxon>Glomeromycetes</taxon>
        <taxon>Glomerales</taxon>
        <taxon>Glomeraceae</taxon>
        <taxon>Funneliformis</taxon>
    </lineage>
</organism>
<feature type="compositionally biased region" description="Polar residues" evidence="1">
    <location>
        <begin position="125"/>
        <end position="142"/>
    </location>
</feature>
<accession>A0A9W4SE13</accession>
<feature type="compositionally biased region" description="Basic and acidic residues" evidence="1">
    <location>
        <begin position="35"/>
        <end position="57"/>
    </location>
</feature>
<dbReference type="OrthoDB" id="5390558at2759"/>
<evidence type="ECO:0000259" key="3">
    <source>
        <dbReference type="SMART" id="SM01233"/>
    </source>
</evidence>